<dbReference type="RefSeq" id="WP_119276345.1">
    <property type="nucleotide sequence ID" value="NZ_QWLA01000013.1"/>
</dbReference>
<dbReference type="OrthoDB" id="1550863at2"/>
<accession>A0A399EU21</accession>
<dbReference type="Proteomes" id="UP000265341">
    <property type="component" value="Unassembled WGS sequence"/>
</dbReference>
<gene>
    <name evidence="1" type="ORF">Mrose_01018</name>
</gene>
<evidence type="ECO:0000313" key="1">
    <source>
        <dbReference type="EMBL" id="RIH88114.1"/>
    </source>
</evidence>
<sequence>MATYVILSRFSPEAFRDPKDFKKLAEEVSARIKSECPGVRWKASYATMGRFDVVDLVESDDPKQVSKAAMIIHAYGHSTTETLPATPWDEFLALL</sequence>
<dbReference type="Pfam" id="PF08734">
    <property type="entry name" value="GYD"/>
    <property type="match status" value="1"/>
</dbReference>
<name>A0A399EU21_9DEIN</name>
<comment type="caution">
    <text evidence="1">The sequence shown here is derived from an EMBL/GenBank/DDBJ whole genome shotgun (WGS) entry which is preliminary data.</text>
</comment>
<protein>
    <submittedName>
        <fullName evidence="1">GYD domain protein</fullName>
    </submittedName>
</protein>
<evidence type="ECO:0000313" key="2">
    <source>
        <dbReference type="Proteomes" id="UP000265341"/>
    </source>
</evidence>
<proteinExistence type="predicted"/>
<dbReference type="InterPro" id="IPR014845">
    <property type="entry name" value="GYD/TTHA1554"/>
</dbReference>
<keyword evidence="2" id="KW-1185">Reference proteome</keyword>
<dbReference type="EMBL" id="QWLA01000013">
    <property type="protein sequence ID" value="RIH88114.1"/>
    <property type="molecule type" value="Genomic_DNA"/>
</dbReference>
<reference evidence="1 2" key="1">
    <citation type="submission" date="2018-08" db="EMBL/GenBank/DDBJ databases">
        <title>Meiothermus roseus NBRC 110900 genome sequencing project.</title>
        <authorList>
            <person name="Da Costa M.S."/>
            <person name="Albuquerque L."/>
            <person name="Raposo P."/>
            <person name="Froufe H.J.C."/>
            <person name="Barroso C.S."/>
            <person name="Egas C."/>
        </authorList>
    </citation>
    <scope>NUCLEOTIDE SEQUENCE [LARGE SCALE GENOMIC DNA]</scope>
    <source>
        <strain evidence="1 2">NBRC 110900</strain>
    </source>
</reference>
<organism evidence="1 2">
    <name type="scientific">Calidithermus roseus</name>
    <dbReference type="NCBI Taxonomy" id="1644118"/>
    <lineage>
        <taxon>Bacteria</taxon>
        <taxon>Thermotogati</taxon>
        <taxon>Deinococcota</taxon>
        <taxon>Deinococci</taxon>
        <taxon>Thermales</taxon>
        <taxon>Thermaceae</taxon>
        <taxon>Calidithermus</taxon>
    </lineage>
</organism>
<dbReference type="AlphaFoldDB" id="A0A399EU21"/>